<keyword evidence="6" id="KW-0677">Repeat</keyword>
<feature type="transmembrane region" description="Helical" evidence="9">
    <location>
        <begin position="491"/>
        <end position="510"/>
    </location>
</feature>
<dbReference type="GO" id="GO:0012505">
    <property type="term" value="C:endomembrane system"/>
    <property type="evidence" value="ECO:0007669"/>
    <property type="project" value="UniProtKB-SubCell"/>
</dbReference>
<accession>A0A7J6EB87</accession>
<feature type="transmembrane region" description="Helical" evidence="9">
    <location>
        <begin position="227"/>
        <end position="249"/>
    </location>
</feature>
<organism evidence="10 11">
    <name type="scientific">Cannabis sativa</name>
    <name type="common">Hemp</name>
    <name type="synonym">Marijuana</name>
    <dbReference type="NCBI Taxonomy" id="3483"/>
    <lineage>
        <taxon>Eukaryota</taxon>
        <taxon>Viridiplantae</taxon>
        <taxon>Streptophyta</taxon>
        <taxon>Embryophyta</taxon>
        <taxon>Tracheophyta</taxon>
        <taxon>Spermatophyta</taxon>
        <taxon>Magnoliopsida</taxon>
        <taxon>eudicotyledons</taxon>
        <taxon>Gunneridae</taxon>
        <taxon>Pentapetalae</taxon>
        <taxon>rosids</taxon>
        <taxon>fabids</taxon>
        <taxon>Rosales</taxon>
        <taxon>Cannabaceae</taxon>
        <taxon>Cannabis</taxon>
    </lineage>
</organism>
<keyword evidence="7 9" id="KW-1133">Transmembrane helix</keyword>
<dbReference type="EMBL" id="JAATIP010000262">
    <property type="protein sequence ID" value="KAF4355707.1"/>
    <property type="molecule type" value="Genomic_DNA"/>
</dbReference>
<keyword evidence="8 9" id="KW-0472">Membrane</keyword>
<dbReference type="GO" id="GO:0016020">
    <property type="term" value="C:membrane"/>
    <property type="evidence" value="ECO:0007669"/>
    <property type="project" value="InterPro"/>
</dbReference>
<gene>
    <name evidence="10" type="ORF">F8388_001065</name>
</gene>
<feature type="transmembrane region" description="Helical" evidence="9">
    <location>
        <begin position="117"/>
        <end position="138"/>
    </location>
</feature>
<protein>
    <submittedName>
        <fullName evidence="10">Uncharacterized protein</fullName>
    </submittedName>
</protein>
<dbReference type="Proteomes" id="UP000525078">
    <property type="component" value="Unassembled WGS sequence"/>
</dbReference>
<evidence type="ECO:0000256" key="7">
    <source>
        <dbReference type="ARBA" id="ARBA00022989"/>
    </source>
</evidence>
<comment type="caution">
    <text evidence="10">The sequence shown here is derived from an EMBL/GenBank/DDBJ whole genome shotgun (WGS) entry which is preliminary data.</text>
</comment>
<feature type="transmembrane region" description="Helical" evidence="9">
    <location>
        <begin position="335"/>
        <end position="353"/>
    </location>
</feature>
<dbReference type="AlphaFoldDB" id="A0A7J6EB87"/>
<dbReference type="Pfam" id="PF03083">
    <property type="entry name" value="MtN3_slv"/>
    <property type="match status" value="2"/>
</dbReference>
<evidence type="ECO:0000256" key="5">
    <source>
        <dbReference type="ARBA" id="ARBA00022692"/>
    </source>
</evidence>
<feature type="non-terminal residue" evidence="10">
    <location>
        <position position="531"/>
    </location>
</feature>
<keyword evidence="3" id="KW-0813">Transport</keyword>
<keyword evidence="4" id="KW-0762">Sugar transport</keyword>
<feature type="transmembrane region" description="Helical" evidence="9">
    <location>
        <begin position="292"/>
        <end position="314"/>
    </location>
</feature>
<dbReference type="FunFam" id="1.20.1280.290:FF:000001">
    <property type="entry name" value="Bidirectional sugar transporter SWEET"/>
    <property type="match status" value="1"/>
</dbReference>
<name>A0A7J6EB87_CANSA</name>
<dbReference type="Gene3D" id="1.20.1280.290">
    <property type="match status" value="2"/>
</dbReference>
<feature type="transmembrane region" description="Helical" evidence="9">
    <location>
        <begin position="158"/>
        <end position="176"/>
    </location>
</feature>
<dbReference type="PANTHER" id="PTHR10791">
    <property type="entry name" value="RAG1-ACTIVATING PROTEIN 1"/>
    <property type="match status" value="1"/>
</dbReference>
<keyword evidence="5 9" id="KW-0812">Transmembrane</keyword>
<evidence type="ECO:0000313" key="11">
    <source>
        <dbReference type="Proteomes" id="UP000525078"/>
    </source>
</evidence>
<feature type="transmembrane region" description="Helical" evidence="9">
    <location>
        <begin position="427"/>
        <end position="453"/>
    </location>
</feature>
<feature type="transmembrane region" description="Helical" evidence="9">
    <location>
        <begin position="6"/>
        <end position="28"/>
    </location>
</feature>
<evidence type="ECO:0000256" key="1">
    <source>
        <dbReference type="ARBA" id="ARBA00004127"/>
    </source>
</evidence>
<evidence type="ECO:0000256" key="2">
    <source>
        <dbReference type="ARBA" id="ARBA00007809"/>
    </source>
</evidence>
<feature type="transmembrane region" description="Helical" evidence="9">
    <location>
        <begin position="188"/>
        <end position="207"/>
    </location>
</feature>
<dbReference type="InterPro" id="IPR047664">
    <property type="entry name" value="SWEET"/>
</dbReference>
<comment type="similarity">
    <text evidence="2">Belongs to the SWEET sugar transporter family.</text>
</comment>
<feature type="transmembrane region" description="Helical" evidence="9">
    <location>
        <begin position="261"/>
        <end position="280"/>
    </location>
</feature>
<evidence type="ECO:0000313" key="10">
    <source>
        <dbReference type="EMBL" id="KAF4355707.1"/>
    </source>
</evidence>
<sequence>EGVLLLITINSFDCVIETIYIGLFIFYAPEKSKINANSDCEDSSVTEYFRLWANDRNGLICLAFNIGVFAAPFSTMNAKSVIMVHEDQPKLELIYSHSLPFPLVSSLSRQQNEPMDMATLIIVLGVLGNIVSFMAFLAPVPTFHKIYKSKSTEGFQSLPYVIALLSSMLSMYYALLQESVLLLITIKSFGCVIENIYIGLFIFYAPKKFKNAKSVIVVHEDQPKLELIQTVNILLLLNVFGYGLMIVLTTLLTKGDLRRKVVGLICLAFNIGVFAAPFSTMRQVIKIRSVEFMSFLLSFVITLGAIMWFFYGFLVKDFYVAASISFSYIYKNNNIITNLTNHLLIYLFFVLNYTQLPNVLEFFLRISQMILYFLFKNAKSVIVVHEDQSKLELEGVLQLITIYSFGCVIETIYIGLFIFYASKKSKVGVLLLIIINSFGRVIKTFYIGLFIFYAPKKFKIQTVKILLLPNVFGYGLMIVLTTLLTKGDLRRQVVGLICLAFNIGVFAAHFSTMNAKSVIVFHENQPELELV</sequence>
<evidence type="ECO:0000256" key="4">
    <source>
        <dbReference type="ARBA" id="ARBA00022597"/>
    </source>
</evidence>
<reference evidence="10 11" key="1">
    <citation type="journal article" date="2020" name="bioRxiv">
        <title>Sequence and annotation of 42 cannabis genomes reveals extensive copy number variation in cannabinoid synthesis and pathogen resistance genes.</title>
        <authorList>
            <person name="Mckernan K.J."/>
            <person name="Helbert Y."/>
            <person name="Kane L.T."/>
            <person name="Ebling H."/>
            <person name="Zhang L."/>
            <person name="Liu B."/>
            <person name="Eaton Z."/>
            <person name="Mclaughlin S."/>
            <person name="Kingan S."/>
            <person name="Baybayan P."/>
            <person name="Concepcion G."/>
            <person name="Jordan M."/>
            <person name="Riva A."/>
            <person name="Barbazuk W."/>
            <person name="Harkins T."/>
        </authorList>
    </citation>
    <scope>NUCLEOTIDE SEQUENCE [LARGE SCALE GENOMIC DNA]</scope>
    <source>
        <strain evidence="11">cv. Jamaican Lion 4</strain>
        <tissue evidence="10">Leaf</tissue>
    </source>
</reference>
<feature type="transmembrane region" description="Helical" evidence="9">
    <location>
        <begin position="396"/>
        <end position="421"/>
    </location>
</feature>
<comment type="subcellular location">
    <subcellularLocation>
        <location evidence="1">Endomembrane system</location>
        <topology evidence="1">Multi-pass membrane protein</topology>
    </subcellularLocation>
</comment>
<evidence type="ECO:0000256" key="6">
    <source>
        <dbReference type="ARBA" id="ARBA00022737"/>
    </source>
</evidence>
<proteinExistence type="inferred from homology"/>
<feature type="transmembrane region" description="Helical" evidence="9">
    <location>
        <begin position="465"/>
        <end position="485"/>
    </location>
</feature>
<evidence type="ECO:0000256" key="9">
    <source>
        <dbReference type="SAM" id="Phobius"/>
    </source>
</evidence>
<dbReference type="GO" id="GO:0051119">
    <property type="term" value="F:sugar transmembrane transporter activity"/>
    <property type="evidence" value="ECO:0007669"/>
    <property type="project" value="InterPro"/>
</dbReference>
<evidence type="ECO:0000256" key="3">
    <source>
        <dbReference type="ARBA" id="ARBA00022448"/>
    </source>
</evidence>
<dbReference type="InterPro" id="IPR004316">
    <property type="entry name" value="SWEET_rpt"/>
</dbReference>
<evidence type="ECO:0000256" key="8">
    <source>
        <dbReference type="ARBA" id="ARBA00023136"/>
    </source>
</evidence>
<dbReference type="PANTHER" id="PTHR10791:SF163">
    <property type="entry name" value="BIDIRECTIONAL SUGAR TRANSPORTER SWEET"/>
    <property type="match status" value="1"/>
</dbReference>